<dbReference type="InterPro" id="IPR013762">
    <property type="entry name" value="Integrase-like_cat_sf"/>
</dbReference>
<keyword evidence="1" id="KW-0229">DNA integration</keyword>
<evidence type="ECO:0000313" key="5">
    <source>
        <dbReference type="Proteomes" id="UP000530032"/>
    </source>
</evidence>
<reference evidence="4" key="1">
    <citation type="submission" date="2020-12" db="EMBL/GenBank/DDBJ databases">
        <title>Comamonas sp. nov., isolated from stream water.</title>
        <authorList>
            <person name="Park K.-H."/>
        </authorList>
    </citation>
    <scope>NUCLEOTIDE SEQUENCE</scope>
    <source>
        <strain evidence="4">EJ-4</strain>
    </source>
</reference>
<dbReference type="PANTHER" id="PTHR30349:SF94">
    <property type="entry name" value="INTEGRASE_RECOMBINASE HI_1414-RELATED"/>
    <property type="match status" value="1"/>
</dbReference>
<dbReference type="SUPFAM" id="SSF56349">
    <property type="entry name" value="DNA breaking-rejoining enzymes"/>
    <property type="match status" value="1"/>
</dbReference>
<dbReference type="CDD" id="cd00796">
    <property type="entry name" value="INT_Rci_Hp1_C"/>
    <property type="match status" value="1"/>
</dbReference>
<comment type="caution">
    <text evidence="4">The sequence shown here is derived from an EMBL/GenBank/DDBJ whole genome shotgun (WGS) entry which is preliminary data.</text>
</comment>
<protein>
    <submittedName>
        <fullName evidence="4">Site-specific integrase</fullName>
    </submittedName>
</protein>
<name>A0A843B8L2_9BURK</name>
<dbReference type="AlphaFoldDB" id="A0A843B8L2"/>
<feature type="domain" description="Tyr recombinase" evidence="3">
    <location>
        <begin position="178"/>
        <end position="352"/>
    </location>
</feature>
<dbReference type="Proteomes" id="UP000530032">
    <property type="component" value="Unassembled WGS sequence"/>
</dbReference>
<dbReference type="InterPro" id="IPR011010">
    <property type="entry name" value="DNA_brk_join_enz"/>
</dbReference>
<organism evidence="4 5">
    <name type="scientific">Comamonas suwonensis</name>
    <dbReference type="NCBI Taxonomy" id="2606214"/>
    <lineage>
        <taxon>Bacteria</taxon>
        <taxon>Pseudomonadati</taxon>
        <taxon>Pseudomonadota</taxon>
        <taxon>Betaproteobacteria</taxon>
        <taxon>Burkholderiales</taxon>
        <taxon>Comamonadaceae</taxon>
        <taxon>Comamonas</taxon>
    </lineage>
</organism>
<dbReference type="PANTHER" id="PTHR30349">
    <property type="entry name" value="PHAGE INTEGRASE-RELATED"/>
    <property type="match status" value="1"/>
</dbReference>
<proteinExistence type="predicted"/>
<dbReference type="GO" id="GO:0015074">
    <property type="term" value="P:DNA integration"/>
    <property type="evidence" value="ECO:0007669"/>
    <property type="project" value="UniProtKB-KW"/>
</dbReference>
<dbReference type="Gene3D" id="1.10.443.10">
    <property type="entry name" value="Intergrase catalytic core"/>
    <property type="match status" value="1"/>
</dbReference>
<dbReference type="Pfam" id="PF00589">
    <property type="entry name" value="Phage_integrase"/>
    <property type="match status" value="1"/>
</dbReference>
<sequence length="352" mass="40227">MGTISKRKRADGTEAYTAQIRLKENGVIVHTEAQTFTKKALAQAWLTKREASLQEARARGELGRNKVTVGDLLDYYVQQAKGVTVWGRSKTSDIKRLREGGLASKDARLLTTADLIEYAKRRRVVDGAGPATVLNDIVWLRQAFLSGHAMFDIAQPLAAVTAAKQELLRTKTISKPVQRKRRLNKVEEEELHAYFGSRDNRAQIPMAVIFSFALLSARRQEEICRLKWVDVDFDKRIGWLDDVKHPTQKTGNRRDFRILKEALEIIQLQPRTSEYVFPYNPKSVGSAFTRACQVLGLEDLHFHDLRHEATSRLFERGYSIQEVAQFTLHESWATLKRYTHLKAENVPERQAV</sequence>
<dbReference type="InterPro" id="IPR002104">
    <property type="entry name" value="Integrase_catalytic"/>
</dbReference>
<evidence type="ECO:0000313" key="4">
    <source>
        <dbReference type="EMBL" id="MBI1625392.1"/>
    </source>
</evidence>
<evidence type="ECO:0000256" key="2">
    <source>
        <dbReference type="ARBA" id="ARBA00023172"/>
    </source>
</evidence>
<dbReference type="GO" id="GO:0006310">
    <property type="term" value="P:DNA recombination"/>
    <property type="evidence" value="ECO:0007669"/>
    <property type="project" value="UniProtKB-KW"/>
</dbReference>
<dbReference type="EMBL" id="JABBCQ020000010">
    <property type="protein sequence ID" value="MBI1625392.1"/>
    <property type="molecule type" value="Genomic_DNA"/>
</dbReference>
<dbReference type="RefSeq" id="WP_198460553.1">
    <property type="nucleotide sequence ID" value="NZ_JABBCQ020000010.1"/>
</dbReference>
<keyword evidence="2" id="KW-0233">DNA recombination</keyword>
<evidence type="ECO:0000259" key="3">
    <source>
        <dbReference type="PROSITE" id="PS51898"/>
    </source>
</evidence>
<evidence type="ECO:0000256" key="1">
    <source>
        <dbReference type="ARBA" id="ARBA00022908"/>
    </source>
</evidence>
<gene>
    <name evidence="4" type="ORF">HF327_012885</name>
</gene>
<keyword evidence="5" id="KW-1185">Reference proteome</keyword>
<accession>A0A843B8L2</accession>
<dbReference type="PROSITE" id="PS51898">
    <property type="entry name" value="TYR_RECOMBINASE"/>
    <property type="match status" value="1"/>
</dbReference>
<dbReference type="InterPro" id="IPR050090">
    <property type="entry name" value="Tyrosine_recombinase_XerCD"/>
</dbReference>
<dbReference type="GO" id="GO:0003677">
    <property type="term" value="F:DNA binding"/>
    <property type="evidence" value="ECO:0007669"/>
    <property type="project" value="InterPro"/>
</dbReference>